<evidence type="ECO:0000313" key="4">
    <source>
        <dbReference type="Proteomes" id="UP000176326"/>
    </source>
</evidence>
<keyword evidence="1" id="KW-1133">Transmembrane helix</keyword>
<dbReference type="Pfam" id="PF00535">
    <property type="entry name" value="Glycos_transf_2"/>
    <property type="match status" value="1"/>
</dbReference>
<keyword evidence="1" id="KW-0472">Membrane</keyword>
<proteinExistence type="predicted"/>
<dbReference type="PANTHER" id="PTHR22916:SF3">
    <property type="entry name" value="UDP-GLCNAC:BETAGAL BETA-1,3-N-ACETYLGLUCOSAMINYLTRANSFERASE-LIKE PROTEIN 1"/>
    <property type="match status" value="1"/>
</dbReference>
<evidence type="ECO:0000259" key="2">
    <source>
        <dbReference type="Pfam" id="PF00535"/>
    </source>
</evidence>
<feature type="domain" description="Glycosyltransferase 2-like" evidence="2">
    <location>
        <begin position="12"/>
        <end position="137"/>
    </location>
</feature>
<gene>
    <name evidence="3" type="ORF">A2427_00880</name>
</gene>
<name>A0A1G2ES04_9BACT</name>
<keyword evidence="1" id="KW-0812">Transmembrane</keyword>
<comment type="caution">
    <text evidence="3">The sequence shown here is derived from an EMBL/GenBank/DDBJ whole genome shotgun (WGS) entry which is preliminary data.</text>
</comment>
<dbReference type="InterPro" id="IPR001173">
    <property type="entry name" value="Glyco_trans_2-like"/>
</dbReference>
<dbReference type="AlphaFoldDB" id="A0A1G2ES04"/>
<dbReference type="GO" id="GO:0016758">
    <property type="term" value="F:hexosyltransferase activity"/>
    <property type="evidence" value="ECO:0007669"/>
    <property type="project" value="UniProtKB-ARBA"/>
</dbReference>
<organism evidence="3 4">
    <name type="scientific">Candidatus Nealsonbacteria bacterium RIFOXYC1_FULL_40_7</name>
    <dbReference type="NCBI Taxonomy" id="1801678"/>
    <lineage>
        <taxon>Bacteria</taxon>
        <taxon>Candidatus Nealsoniibacteriota</taxon>
    </lineage>
</organism>
<dbReference type="CDD" id="cd00761">
    <property type="entry name" value="Glyco_tranf_GTA_type"/>
    <property type="match status" value="1"/>
</dbReference>
<evidence type="ECO:0000313" key="3">
    <source>
        <dbReference type="EMBL" id="OGZ28585.1"/>
    </source>
</evidence>
<reference evidence="3 4" key="1">
    <citation type="journal article" date="2016" name="Nat. Commun.">
        <title>Thousands of microbial genomes shed light on interconnected biogeochemical processes in an aquifer system.</title>
        <authorList>
            <person name="Anantharaman K."/>
            <person name="Brown C.T."/>
            <person name="Hug L.A."/>
            <person name="Sharon I."/>
            <person name="Castelle C.J."/>
            <person name="Probst A.J."/>
            <person name="Thomas B.C."/>
            <person name="Singh A."/>
            <person name="Wilkins M.J."/>
            <person name="Karaoz U."/>
            <person name="Brodie E.L."/>
            <person name="Williams K.H."/>
            <person name="Hubbard S.S."/>
            <person name="Banfield J.F."/>
        </authorList>
    </citation>
    <scope>NUCLEOTIDE SEQUENCE [LARGE SCALE GENOMIC DNA]</scope>
</reference>
<evidence type="ECO:0000256" key="1">
    <source>
        <dbReference type="SAM" id="Phobius"/>
    </source>
</evidence>
<sequence length="351" mass="41142">MRAHKEIIPILTVAIPTYNRCRTLEKILNQLEKEKNQGFQILISDNNSSDDTELMVKTFQKRVQNITYARNTQNVGYSENFLKLYEMAKTRYIWFLADDKTILPGAINNILATLISCHPVVAVFNHYAVDPYGKKWISGVSRDILHSDINKFHDYRQILKTHFISIIVAEKRLSIDAIKGADYKNNIFIQLTLVLLLLSDKFLFCESAFPIVLRNSHSKYGEFFKFVFVDSLSAVFLINHKFDNNRFIRESKKNIFWALQLYLSQKLNYFKFHGRPSRETIKQIIRYHGLYSIFIACFPVLYYITPAFLLKFVYFIQLVKINGYKKAAIIYNHNLNRVLKNKTSSGFINNR</sequence>
<dbReference type="Gene3D" id="3.90.550.10">
    <property type="entry name" value="Spore Coat Polysaccharide Biosynthesis Protein SpsA, Chain A"/>
    <property type="match status" value="1"/>
</dbReference>
<dbReference type="PANTHER" id="PTHR22916">
    <property type="entry name" value="GLYCOSYLTRANSFERASE"/>
    <property type="match status" value="1"/>
</dbReference>
<dbReference type="EMBL" id="MHMN01000015">
    <property type="protein sequence ID" value="OGZ28585.1"/>
    <property type="molecule type" value="Genomic_DNA"/>
</dbReference>
<dbReference type="Proteomes" id="UP000176326">
    <property type="component" value="Unassembled WGS sequence"/>
</dbReference>
<feature type="transmembrane region" description="Helical" evidence="1">
    <location>
        <begin position="290"/>
        <end position="316"/>
    </location>
</feature>
<accession>A0A1G2ES04</accession>
<protein>
    <recommendedName>
        <fullName evidence="2">Glycosyltransferase 2-like domain-containing protein</fullName>
    </recommendedName>
</protein>
<dbReference type="InterPro" id="IPR029044">
    <property type="entry name" value="Nucleotide-diphossugar_trans"/>
</dbReference>
<dbReference type="SUPFAM" id="SSF53448">
    <property type="entry name" value="Nucleotide-diphospho-sugar transferases"/>
    <property type="match status" value="1"/>
</dbReference>